<dbReference type="OrthoDB" id="4803858at2"/>
<dbReference type="RefSeq" id="WP_039208241.1">
    <property type="nucleotide sequence ID" value="NZ_JTJZ01000017.1"/>
</dbReference>
<sequence length="131" mass="14771">METKRIDALRAELARDGEVAIGFNRTKQFLRNPAGFLGLRRSSPPSPQVIVNNFGLWAAVDGFPEGGVPWARILEVHITKVNVSSYIDVSIRTPDTPDRRRTLRLPHMLTVDPEVLAKWIVMELMERGNPI</sequence>
<comment type="caution">
    <text evidence="1">The sequence shown here is derived from an EMBL/GenBank/DDBJ whole genome shotgun (WGS) entry which is preliminary data.</text>
</comment>
<accession>A0A0B9A257</accession>
<evidence type="ECO:0000313" key="2">
    <source>
        <dbReference type="Proteomes" id="UP000031488"/>
    </source>
</evidence>
<proteinExistence type="predicted"/>
<protein>
    <submittedName>
        <fullName evidence="1">Uncharacterized protein</fullName>
    </submittedName>
</protein>
<dbReference type="AlphaFoldDB" id="A0A0B9A257"/>
<name>A0A0B9A257_BRELN</name>
<keyword evidence="2" id="KW-1185">Reference proteome</keyword>
<evidence type="ECO:0000313" key="1">
    <source>
        <dbReference type="EMBL" id="KHS52875.1"/>
    </source>
</evidence>
<dbReference type="Proteomes" id="UP000031488">
    <property type="component" value="Unassembled WGS sequence"/>
</dbReference>
<dbReference type="EMBL" id="JTJZ01000017">
    <property type="protein sequence ID" value="KHS52875.1"/>
    <property type="molecule type" value="Genomic_DNA"/>
</dbReference>
<reference evidence="1 2" key="1">
    <citation type="submission" date="2014-11" db="EMBL/GenBank/DDBJ databases">
        <title>Draft Genome Sequence of Brevibacterium linens AE038-8.</title>
        <authorList>
            <person name="Maizel D."/>
            <person name="Utturkar S.M."/>
            <person name="Brown S.D."/>
            <person name="Ferrero M."/>
            <person name="Rosen B.P."/>
        </authorList>
    </citation>
    <scope>NUCLEOTIDE SEQUENCE [LARGE SCALE GENOMIC DNA]</scope>
    <source>
        <strain evidence="1 2">AE038-8</strain>
    </source>
</reference>
<dbReference type="PATRIC" id="fig|1703.6.peg.1166"/>
<organism evidence="1 2">
    <name type="scientific">Brevibacterium linens</name>
    <dbReference type="NCBI Taxonomy" id="1703"/>
    <lineage>
        <taxon>Bacteria</taxon>
        <taxon>Bacillati</taxon>
        <taxon>Actinomycetota</taxon>
        <taxon>Actinomycetes</taxon>
        <taxon>Micrococcales</taxon>
        <taxon>Brevibacteriaceae</taxon>
        <taxon>Brevibacterium</taxon>
    </lineage>
</organism>
<gene>
    <name evidence="1" type="ORF">AE0388_1278</name>
</gene>